<gene>
    <name evidence="1" type="ORF">HMPREF9607_00262</name>
</gene>
<evidence type="ECO:0000313" key="1">
    <source>
        <dbReference type="EMBL" id="EFS93525.1"/>
    </source>
</evidence>
<dbReference type="EMBL" id="ADZU01000006">
    <property type="protein sequence ID" value="EFS93525.1"/>
    <property type="molecule type" value="Genomic_DNA"/>
</dbReference>
<protein>
    <submittedName>
        <fullName evidence="1">Uncharacterized protein</fullName>
    </submittedName>
</protein>
<name>A0ABP2KCL9_9ACTN</name>
<comment type="caution">
    <text evidence="1">The sequence shown here is derived from an EMBL/GenBank/DDBJ whole genome shotgun (WGS) entry which is preliminary data.</text>
</comment>
<reference evidence="1" key="1">
    <citation type="submission" date="2010-08" db="EMBL/GenBank/DDBJ databases">
        <authorList>
            <person name="Weinstock G."/>
            <person name="Sodergren E."/>
            <person name="Clifton S."/>
            <person name="Fulton L."/>
            <person name="Fulton B."/>
            <person name="Courtney L."/>
            <person name="Fronick C."/>
            <person name="Harrison M."/>
            <person name="Strong C."/>
            <person name="Farmer C."/>
            <person name="Delahaunty K."/>
            <person name="Markovic C."/>
            <person name="Hall O."/>
            <person name="Minx P."/>
            <person name="Tomlinson C."/>
            <person name="Mitreva M."/>
            <person name="Hou S."/>
            <person name="Chen J."/>
            <person name="Wollam A."/>
            <person name="Pepin K.H."/>
            <person name="Johnson M."/>
            <person name="Bhonagiri V."/>
            <person name="Zhang X."/>
            <person name="Suruliraj S."/>
            <person name="Warren W."/>
            <person name="Chinwalla A."/>
            <person name="Mardis E.R."/>
            <person name="Wilson R.K."/>
        </authorList>
    </citation>
    <scope>NUCLEOTIDE SEQUENCE [LARGE SCALE GENOMIC DNA]</scope>
    <source>
        <strain evidence="1">HL044PA1</strain>
    </source>
</reference>
<accession>A0ABP2KCL9</accession>
<keyword evidence="2" id="KW-1185">Reference proteome</keyword>
<dbReference type="Proteomes" id="UP000003179">
    <property type="component" value="Unassembled WGS sequence"/>
</dbReference>
<evidence type="ECO:0000313" key="2">
    <source>
        <dbReference type="Proteomes" id="UP000003179"/>
    </source>
</evidence>
<organism evidence="1 2">
    <name type="scientific">Cutibacterium modestum HL044PA1</name>
    <dbReference type="NCBI Taxonomy" id="765109"/>
    <lineage>
        <taxon>Bacteria</taxon>
        <taxon>Bacillati</taxon>
        <taxon>Actinomycetota</taxon>
        <taxon>Actinomycetes</taxon>
        <taxon>Propionibacteriales</taxon>
        <taxon>Propionibacteriaceae</taxon>
        <taxon>Cutibacterium</taxon>
        <taxon>Cutibacterium modestum</taxon>
    </lineage>
</organism>
<proteinExistence type="predicted"/>
<sequence length="44" mass="4843">MLLMGTDNGMAKQRVLRIDYIDANAQVPAPDIINHPLLAPTTPR</sequence>